<keyword evidence="6" id="KW-1185">Reference proteome</keyword>
<protein>
    <submittedName>
        <fullName evidence="5">Uncharacterized protein</fullName>
    </submittedName>
</protein>
<keyword evidence="3" id="KW-0574">Periplasm</keyword>
<dbReference type="EMBL" id="JADFFK010000003">
    <property type="protein sequence ID" value="MBE9636268.1"/>
    <property type="molecule type" value="Genomic_DNA"/>
</dbReference>
<feature type="region of interest" description="Disordered" evidence="4">
    <location>
        <begin position="50"/>
        <end position="83"/>
    </location>
</feature>
<evidence type="ECO:0000256" key="4">
    <source>
        <dbReference type="SAM" id="MobiDB-lite"/>
    </source>
</evidence>
<dbReference type="Proteomes" id="UP000607796">
    <property type="component" value="Unassembled WGS sequence"/>
</dbReference>
<evidence type="ECO:0000313" key="5">
    <source>
        <dbReference type="EMBL" id="MBE9636268.1"/>
    </source>
</evidence>
<evidence type="ECO:0000313" key="6">
    <source>
        <dbReference type="Proteomes" id="UP000607796"/>
    </source>
</evidence>
<dbReference type="Gene3D" id="3.40.190.170">
    <property type="entry name" value="Bacterial extracellular solute-binding protein, family 7"/>
    <property type="match status" value="1"/>
</dbReference>
<evidence type="ECO:0000256" key="1">
    <source>
        <dbReference type="ARBA" id="ARBA00004418"/>
    </source>
</evidence>
<name>A0ABR9WYA7_9RHOB</name>
<organism evidence="5 6">
    <name type="scientific">Salipiger mangrovisoli</name>
    <dbReference type="NCBI Taxonomy" id="2865933"/>
    <lineage>
        <taxon>Bacteria</taxon>
        <taxon>Pseudomonadati</taxon>
        <taxon>Pseudomonadota</taxon>
        <taxon>Alphaproteobacteria</taxon>
        <taxon>Rhodobacterales</taxon>
        <taxon>Roseobacteraceae</taxon>
        <taxon>Salipiger</taxon>
    </lineage>
</organism>
<evidence type="ECO:0000256" key="2">
    <source>
        <dbReference type="ARBA" id="ARBA00022729"/>
    </source>
</evidence>
<dbReference type="InterPro" id="IPR018389">
    <property type="entry name" value="DctP_fam"/>
</dbReference>
<comment type="caution">
    <text evidence="5">The sequence shown here is derived from an EMBL/GenBank/DDBJ whole genome shotgun (WGS) entry which is preliminary data.</text>
</comment>
<evidence type="ECO:0000256" key="3">
    <source>
        <dbReference type="ARBA" id="ARBA00022764"/>
    </source>
</evidence>
<accession>A0ABR9WYA7</accession>
<gene>
    <name evidence="5" type="ORF">IQ782_05385</name>
</gene>
<sequence length="83" mass="8736">MTPEGLDGHKLRMPPGEGWQVVGTALGATPVPVPFAEVYTALQTCVIDRRDNGIPATRSVKSDGGAQSPRQGRARQDHARSGG</sequence>
<proteinExistence type="predicted"/>
<reference evidence="5 6" key="1">
    <citation type="journal article" date="2021" name="Int. J. Syst. Evol. Microbiol.">
        <title>Salipiger mangrovisoli sp. nov., isolated from mangrove soil and the proposal for the reclassification of Paraphaeobacter pallidus as Salipiger pallidus comb. nov.</title>
        <authorList>
            <person name="Du J."/>
            <person name="Liu Y."/>
            <person name="Pei T."/>
            <person name="Deng M.R."/>
            <person name="Zhu H."/>
        </authorList>
    </citation>
    <scope>NUCLEOTIDE SEQUENCE [LARGE SCALE GENOMIC DNA]</scope>
    <source>
        <strain evidence="5 6">6D45A</strain>
    </source>
</reference>
<comment type="subcellular location">
    <subcellularLocation>
        <location evidence="1">Periplasm</location>
    </subcellularLocation>
</comment>
<keyword evidence="2" id="KW-0732">Signal</keyword>
<dbReference type="Pfam" id="PF03480">
    <property type="entry name" value="DctP"/>
    <property type="match status" value="1"/>
</dbReference>
<feature type="compositionally biased region" description="Basic and acidic residues" evidence="4">
    <location>
        <begin position="74"/>
        <end position="83"/>
    </location>
</feature>
<dbReference type="InterPro" id="IPR038404">
    <property type="entry name" value="TRAP_DctP_sf"/>
</dbReference>